<dbReference type="InterPro" id="IPR036583">
    <property type="entry name" value="23S_rRNA_IVS_sf"/>
</dbReference>
<dbReference type="EMBL" id="VMGN01000066">
    <property type="protein sequence ID" value="TSC92680.1"/>
    <property type="molecule type" value="Genomic_DNA"/>
</dbReference>
<evidence type="ECO:0008006" key="3">
    <source>
        <dbReference type="Google" id="ProtNLM"/>
    </source>
</evidence>
<name>A0A554LIJ1_9BACT</name>
<proteinExistence type="predicted"/>
<comment type="caution">
    <text evidence="1">The sequence shown here is derived from an EMBL/GenBank/DDBJ whole genome shotgun (WGS) entry which is preliminary data.</text>
</comment>
<evidence type="ECO:0000313" key="1">
    <source>
        <dbReference type="EMBL" id="TSC92680.1"/>
    </source>
</evidence>
<dbReference type="InterPro" id="IPR055360">
    <property type="entry name" value="bAvd"/>
</dbReference>
<organism evidence="1 2">
    <name type="scientific">Candidatus Berkelbacteria bacterium Athens1014_28</name>
    <dbReference type="NCBI Taxonomy" id="2017145"/>
    <lineage>
        <taxon>Bacteria</taxon>
        <taxon>Candidatus Berkelbacteria</taxon>
    </lineage>
</organism>
<dbReference type="CDD" id="cd16376">
    <property type="entry name" value="Avd_like"/>
    <property type="match status" value="1"/>
</dbReference>
<sequence length="84" mass="9820">MEILRLASFSSIEEKIRLLSSALKIIDAIRFFLQLCFESRLISAKGYSVIGTLIENIGKETNGWKKYLETKTSRRDLHWQEEKK</sequence>
<reference evidence="1 2" key="1">
    <citation type="submission" date="2017-07" db="EMBL/GenBank/DDBJ databases">
        <title>Mechanisms for carbon and nitrogen cycling indicate functional differentiation within the Candidate Phyla Radiation.</title>
        <authorList>
            <person name="Danczak R.E."/>
            <person name="Johnston M.D."/>
            <person name="Kenah C."/>
            <person name="Slattery M."/>
            <person name="Wrighton K.C."/>
            <person name="Wilkins M.J."/>
        </authorList>
    </citation>
    <scope>NUCLEOTIDE SEQUENCE [LARGE SCALE GENOMIC DNA]</scope>
    <source>
        <strain evidence="1">Athens1014_28</strain>
    </source>
</reference>
<dbReference type="Proteomes" id="UP000316495">
    <property type="component" value="Unassembled WGS sequence"/>
</dbReference>
<dbReference type="AlphaFoldDB" id="A0A554LIJ1"/>
<accession>A0A554LIJ1</accession>
<gene>
    <name evidence="1" type="ORF">Athens101428_813</name>
</gene>
<dbReference type="Gene3D" id="1.20.1440.60">
    <property type="entry name" value="23S rRNA-intervening sequence"/>
    <property type="match status" value="1"/>
</dbReference>
<evidence type="ECO:0000313" key="2">
    <source>
        <dbReference type="Proteomes" id="UP000316495"/>
    </source>
</evidence>
<protein>
    <recommendedName>
        <fullName evidence="3">Four helix bundle protein</fullName>
    </recommendedName>
</protein>